<evidence type="ECO:0000313" key="2">
    <source>
        <dbReference type="EMBL" id="KAL3783690.1"/>
    </source>
</evidence>
<feature type="compositionally biased region" description="Basic and acidic residues" evidence="1">
    <location>
        <begin position="83"/>
        <end position="92"/>
    </location>
</feature>
<dbReference type="Proteomes" id="UP001516023">
    <property type="component" value="Unassembled WGS sequence"/>
</dbReference>
<organism evidence="2 3">
    <name type="scientific">Cyclotella cryptica</name>
    <dbReference type="NCBI Taxonomy" id="29204"/>
    <lineage>
        <taxon>Eukaryota</taxon>
        <taxon>Sar</taxon>
        <taxon>Stramenopiles</taxon>
        <taxon>Ochrophyta</taxon>
        <taxon>Bacillariophyta</taxon>
        <taxon>Coscinodiscophyceae</taxon>
        <taxon>Thalassiosirophycidae</taxon>
        <taxon>Stephanodiscales</taxon>
        <taxon>Stephanodiscaceae</taxon>
        <taxon>Cyclotella</taxon>
    </lineage>
</organism>
<name>A0ABD3PBA5_9STRA</name>
<sequence length="215" mass="24212">MVLYVVLEEVCVSVPDGARSVAVAAPFLREPFLWEKRVPWIKRCQLRQVKLSSRWRRRVSLNAKHANNKAAKKANHNRPRKSRPSDIHRKPTDYPTWVNPPEYTIIDDSYVDGAMPEEEFVKESFLDDSIACIQRGGEHTGWVVEMSGQPLSAFGPMEWEKVPQGGPEFLVEEMGSIDMEHDGSEGEGGSGSVSVNLPEGAELVEMKEGQQLVFY</sequence>
<protein>
    <submittedName>
        <fullName evidence="2">Uncharacterized protein</fullName>
    </submittedName>
</protein>
<reference evidence="2 3" key="1">
    <citation type="journal article" date="2020" name="G3 (Bethesda)">
        <title>Improved Reference Genome for Cyclotella cryptica CCMP332, a Model for Cell Wall Morphogenesis, Salinity Adaptation, and Lipid Production in Diatoms (Bacillariophyta).</title>
        <authorList>
            <person name="Roberts W.R."/>
            <person name="Downey K.M."/>
            <person name="Ruck E.C."/>
            <person name="Traller J.C."/>
            <person name="Alverson A.J."/>
        </authorList>
    </citation>
    <scope>NUCLEOTIDE SEQUENCE [LARGE SCALE GENOMIC DNA]</scope>
    <source>
        <strain evidence="2 3">CCMP332</strain>
    </source>
</reference>
<feature type="region of interest" description="Disordered" evidence="1">
    <location>
        <begin position="66"/>
        <end position="95"/>
    </location>
</feature>
<evidence type="ECO:0000313" key="3">
    <source>
        <dbReference type="Proteomes" id="UP001516023"/>
    </source>
</evidence>
<keyword evidence="3" id="KW-1185">Reference proteome</keyword>
<proteinExistence type="predicted"/>
<evidence type="ECO:0000256" key="1">
    <source>
        <dbReference type="SAM" id="MobiDB-lite"/>
    </source>
</evidence>
<feature type="compositionally biased region" description="Basic residues" evidence="1">
    <location>
        <begin position="66"/>
        <end position="82"/>
    </location>
</feature>
<gene>
    <name evidence="2" type="ORF">HJC23_000099</name>
</gene>
<comment type="caution">
    <text evidence="2">The sequence shown here is derived from an EMBL/GenBank/DDBJ whole genome shotgun (WGS) entry which is preliminary data.</text>
</comment>
<dbReference type="InterPro" id="IPR020526">
    <property type="entry name" value="Ribosomal_cL38"/>
</dbReference>
<dbReference type="AlphaFoldDB" id="A0ABD3PBA5"/>
<dbReference type="EMBL" id="JABMIG020000253">
    <property type="protein sequence ID" value="KAL3783690.1"/>
    <property type="molecule type" value="Genomic_DNA"/>
</dbReference>
<accession>A0ABD3PBA5</accession>
<dbReference type="Pfam" id="PF17257">
    <property type="entry name" value="DUF5323"/>
    <property type="match status" value="1"/>
</dbReference>